<dbReference type="InterPro" id="IPR003018">
    <property type="entry name" value="GAF"/>
</dbReference>
<comment type="caution">
    <text evidence="2">The sequence shown here is derived from an EMBL/GenBank/DDBJ whole genome shotgun (WGS) entry which is preliminary data.</text>
</comment>
<dbReference type="Gene3D" id="3.30.450.40">
    <property type="match status" value="1"/>
</dbReference>
<feature type="non-terminal residue" evidence="2">
    <location>
        <position position="188"/>
    </location>
</feature>
<proteinExistence type="predicted"/>
<organism evidence="2">
    <name type="scientific">marine sediment metagenome</name>
    <dbReference type="NCBI Taxonomy" id="412755"/>
    <lineage>
        <taxon>unclassified sequences</taxon>
        <taxon>metagenomes</taxon>
        <taxon>ecological metagenomes</taxon>
    </lineage>
</organism>
<dbReference type="AlphaFoldDB" id="X1SEC8"/>
<reference evidence="2" key="1">
    <citation type="journal article" date="2014" name="Front. Microbiol.">
        <title>High frequency of phylogenetically diverse reductive dehalogenase-homologous genes in deep subseafloor sedimentary metagenomes.</title>
        <authorList>
            <person name="Kawai M."/>
            <person name="Futagami T."/>
            <person name="Toyoda A."/>
            <person name="Takaki Y."/>
            <person name="Nishi S."/>
            <person name="Hori S."/>
            <person name="Arai W."/>
            <person name="Tsubouchi T."/>
            <person name="Morono Y."/>
            <person name="Uchiyama I."/>
            <person name="Ito T."/>
            <person name="Fujiyama A."/>
            <person name="Inagaki F."/>
            <person name="Takami H."/>
        </authorList>
    </citation>
    <scope>NUCLEOTIDE SEQUENCE</scope>
    <source>
        <strain evidence="2">Expedition CK06-06</strain>
    </source>
</reference>
<name>X1SEC8_9ZZZZ</name>
<accession>X1SEC8</accession>
<feature type="domain" description="GAF" evidence="1">
    <location>
        <begin position="23"/>
        <end position="172"/>
    </location>
</feature>
<gene>
    <name evidence="2" type="ORF">S12H4_38327</name>
</gene>
<dbReference type="InterPro" id="IPR029016">
    <property type="entry name" value="GAF-like_dom_sf"/>
</dbReference>
<dbReference type="SUPFAM" id="SSF55781">
    <property type="entry name" value="GAF domain-like"/>
    <property type="match status" value="1"/>
</dbReference>
<dbReference type="EMBL" id="BARW01023060">
    <property type="protein sequence ID" value="GAI91313.1"/>
    <property type="molecule type" value="Genomic_DNA"/>
</dbReference>
<dbReference type="PANTHER" id="PTHR43155">
    <property type="entry name" value="CYCLIC DI-GMP PHOSPHODIESTERASE PA4108-RELATED"/>
    <property type="match status" value="1"/>
</dbReference>
<evidence type="ECO:0000313" key="2">
    <source>
        <dbReference type="EMBL" id="GAI91313.1"/>
    </source>
</evidence>
<dbReference type="Pfam" id="PF01590">
    <property type="entry name" value="GAF"/>
    <property type="match status" value="1"/>
</dbReference>
<dbReference type="SMART" id="SM00065">
    <property type="entry name" value="GAF"/>
    <property type="match status" value="1"/>
</dbReference>
<protein>
    <recommendedName>
        <fullName evidence="1">GAF domain-containing protein</fullName>
    </recommendedName>
</protein>
<dbReference type="PANTHER" id="PTHR43155:SF2">
    <property type="entry name" value="CYCLIC DI-GMP PHOSPHODIESTERASE PA4108"/>
    <property type="match status" value="1"/>
</dbReference>
<sequence>MNNRIEELSILTETSTLISSTLDLKELLHIIMEKLKEVMHAEASSIFQIDEETNELYFLVATGEKGEEAKEIRVPWGKGIVGWTAEQGKTLNVSDVTKDKRFFREVDKKTKWKTRSILAVPLKIKGKVIGVAEVLNKIGDEHFDDRDEKLFEAIAKQAAVAIDNARLYTDLSDLFKSSIRAVVNTVEA</sequence>
<evidence type="ECO:0000259" key="1">
    <source>
        <dbReference type="SMART" id="SM00065"/>
    </source>
</evidence>